<evidence type="ECO:0000313" key="3">
    <source>
        <dbReference type="Proteomes" id="UP001152024"/>
    </source>
</evidence>
<protein>
    <submittedName>
        <fullName evidence="2">Uncharacterized protein</fullName>
    </submittedName>
</protein>
<feature type="compositionally biased region" description="Basic residues" evidence="1">
    <location>
        <begin position="272"/>
        <end position="281"/>
    </location>
</feature>
<keyword evidence="3" id="KW-1185">Reference proteome</keyword>
<accession>A0ABQ8RAW5</accession>
<reference evidence="2" key="1">
    <citation type="submission" date="2022-09" db="EMBL/GenBank/DDBJ databases">
        <title>Fusarium specimens isolated from Avocado Roots.</title>
        <authorList>
            <person name="Stajich J."/>
            <person name="Roper C."/>
            <person name="Heimlech-Rivalta G."/>
        </authorList>
    </citation>
    <scope>NUCLEOTIDE SEQUENCE</scope>
    <source>
        <strain evidence="2">CF00095</strain>
    </source>
</reference>
<gene>
    <name evidence="2" type="ORF">NW768_006232</name>
</gene>
<dbReference type="Proteomes" id="UP001152024">
    <property type="component" value="Unassembled WGS sequence"/>
</dbReference>
<name>A0ABQ8RAW5_FUSEQ</name>
<evidence type="ECO:0000313" key="2">
    <source>
        <dbReference type="EMBL" id="KAJ4130694.1"/>
    </source>
</evidence>
<evidence type="ECO:0000256" key="1">
    <source>
        <dbReference type="SAM" id="MobiDB-lite"/>
    </source>
</evidence>
<feature type="region of interest" description="Disordered" evidence="1">
    <location>
        <begin position="253"/>
        <end position="324"/>
    </location>
</feature>
<proteinExistence type="predicted"/>
<comment type="caution">
    <text evidence="2">The sequence shown here is derived from an EMBL/GenBank/DDBJ whole genome shotgun (WGS) entry which is preliminary data.</text>
</comment>
<organism evidence="2 3">
    <name type="scientific">Fusarium equiseti</name>
    <name type="common">Fusarium scirpi</name>
    <dbReference type="NCBI Taxonomy" id="61235"/>
    <lineage>
        <taxon>Eukaryota</taxon>
        <taxon>Fungi</taxon>
        <taxon>Dikarya</taxon>
        <taxon>Ascomycota</taxon>
        <taxon>Pezizomycotina</taxon>
        <taxon>Sordariomycetes</taxon>
        <taxon>Hypocreomycetidae</taxon>
        <taxon>Hypocreales</taxon>
        <taxon>Nectriaceae</taxon>
        <taxon>Fusarium</taxon>
        <taxon>Fusarium incarnatum-equiseti species complex</taxon>
    </lineage>
</organism>
<dbReference type="EMBL" id="JAOQBH010000009">
    <property type="protein sequence ID" value="KAJ4130694.1"/>
    <property type="molecule type" value="Genomic_DNA"/>
</dbReference>
<sequence>MARSSKIQQALFFQPVPSSGVQRPESFALNPLLVEKFGRCFFDIDREYVSLRRADSLLRLPWSPKGPSAKPGPERNLKLKKTNRLESFTMSASSWRRMLVSQPPPPSLGYLNLYDVQLGLFELSTTHIYPSSPLKGLTMGQLYNMVHKAISYQVDSTVWYRVIWDKAHGAYHTNECKEQASQLLEKTNVVVEVYGEDEEYSDYGPWDIRSVWEAFKTEDCSKNIMERPSSSSDAASILSGSTVFSKEAQISVSIPDSPTKAETEAPACDGSKHRKSMRQRVRNVVADLGRPPTTRDDLKSGNATQKHVDVGPASGTVLMGSTTV</sequence>